<proteinExistence type="predicted"/>
<name>A0ABW5XF11_9MICO</name>
<dbReference type="GO" id="GO:0005524">
    <property type="term" value="F:ATP binding"/>
    <property type="evidence" value="ECO:0007669"/>
    <property type="project" value="UniProtKB-KW"/>
</dbReference>
<dbReference type="InterPro" id="IPR003593">
    <property type="entry name" value="AAA+_ATPase"/>
</dbReference>
<gene>
    <name evidence="5" type="ORF">ACFSYH_10155</name>
</gene>
<dbReference type="CDD" id="cd03216">
    <property type="entry name" value="ABC_Carb_Monos_I"/>
    <property type="match status" value="1"/>
</dbReference>
<evidence type="ECO:0000256" key="3">
    <source>
        <dbReference type="SAM" id="MobiDB-lite"/>
    </source>
</evidence>
<protein>
    <submittedName>
        <fullName evidence="5">ABC transporter ATP-binding protein</fullName>
    </submittedName>
</protein>
<evidence type="ECO:0000259" key="4">
    <source>
        <dbReference type="PROSITE" id="PS50893"/>
    </source>
</evidence>
<dbReference type="InterPro" id="IPR003439">
    <property type="entry name" value="ABC_transporter-like_ATP-bd"/>
</dbReference>
<keyword evidence="1" id="KW-0547">Nucleotide-binding</keyword>
<comment type="caution">
    <text evidence="5">The sequence shown here is derived from an EMBL/GenBank/DDBJ whole genome shotgun (WGS) entry which is preliminary data.</text>
</comment>
<dbReference type="InterPro" id="IPR050107">
    <property type="entry name" value="ABC_carbohydrate_import_ATPase"/>
</dbReference>
<keyword evidence="6" id="KW-1185">Reference proteome</keyword>
<dbReference type="PROSITE" id="PS50893">
    <property type="entry name" value="ABC_TRANSPORTER_2"/>
    <property type="match status" value="2"/>
</dbReference>
<dbReference type="CDD" id="cd03215">
    <property type="entry name" value="ABC_Carb_Monos_II"/>
    <property type="match status" value="1"/>
</dbReference>
<sequence length="527" mass="56977">MKLELRGITKRFGNFTANDSIDLVVEPGQVHALLGENGAGKSTLMNVIYGLYDPDGGEILLDDEPVNFAGPGDAMAAGIGMVHQHFMLVPVFTVAENVILGYEPTGKTGIINLKEARRRVKEISDRFGFNIDPDAYIEDLPVGAQQRVEIIKALSRDARILILDEPTAVLTPQETDELIEIMRQLKASGTSIVFITHKLREVKAVADKITVIRRGKIVGSADPTASETELASAMVGRAVNLGVEKALPTLGEVRLAVSDLTLLSDQGVPLLDRVNFEVRSGEILAVAGVQGNGQTELTETILGAHPKANGSIVLDDKELLGRSIRQVLDAGLGFVPEDRSTDGMIAEFTIEENLILDQHDKSPYAKRGGLDLAYIQKTTEQYIEQFDVRTQSSKALGKQLSGGNQQKVVLARELSRPLRLFIASQPTRGLDVGSIEFIHKRIVQERDHGTAVIIVSTELDEVVNLADRIAVMYEGGIIGIVPGDTPRDVLGLMMAGLRYEEAQAQALAHPTEITGDESSDNTLGGAL</sequence>
<feature type="region of interest" description="Disordered" evidence="3">
    <location>
        <begin position="508"/>
        <end position="527"/>
    </location>
</feature>
<dbReference type="Proteomes" id="UP001597391">
    <property type="component" value="Unassembled WGS sequence"/>
</dbReference>
<evidence type="ECO:0000256" key="2">
    <source>
        <dbReference type="ARBA" id="ARBA00022840"/>
    </source>
</evidence>
<organism evidence="5 6">
    <name type="scientific">Populibacterium corticicola</name>
    <dbReference type="NCBI Taxonomy" id="1812826"/>
    <lineage>
        <taxon>Bacteria</taxon>
        <taxon>Bacillati</taxon>
        <taxon>Actinomycetota</taxon>
        <taxon>Actinomycetes</taxon>
        <taxon>Micrococcales</taxon>
        <taxon>Jonesiaceae</taxon>
        <taxon>Populibacterium</taxon>
    </lineage>
</organism>
<dbReference type="EMBL" id="JBHUOP010000004">
    <property type="protein sequence ID" value="MFD2840931.1"/>
    <property type="molecule type" value="Genomic_DNA"/>
</dbReference>
<feature type="domain" description="ABC transporter" evidence="4">
    <location>
        <begin position="255"/>
        <end position="499"/>
    </location>
</feature>
<dbReference type="Gene3D" id="3.40.50.300">
    <property type="entry name" value="P-loop containing nucleotide triphosphate hydrolases"/>
    <property type="match status" value="2"/>
</dbReference>
<feature type="domain" description="ABC transporter" evidence="4">
    <location>
        <begin position="3"/>
        <end position="239"/>
    </location>
</feature>
<evidence type="ECO:0000313" key="6">
    <source>
        <dbReference type="Proteomes" id="UP001597391"/>
    </source>
</evidence>
<dbReference type="RefSeq" id="WP_377466859.1">
    <property type="nucleotide sequence ID" value="NZ_JBHUOP010000004.1"/>
</dbReference>
<dbReference type="InterPro" id="IPR027417">
    <property type="entry name" value="P-loop_NTPase"/>
</dbReference>
<dbReference type="InterPro" id="IPR017871">
    <property type="entry name" value="ABC_transporter-like_CS"/>
</dbReference>
<evidence type="ECO:0000313" key="5">
    <source>
        <dbReference type="EMBL" id="MFD2840931.1"/>
    </source>
</evidence>
<keyword evidence="2 5" id="KW-0067">ATP-binding</keyword>
<dbReference type="PANTHER" id="PTHR43790">
    <property type="entry name" value="CARBOHYDRATE TRANSPORT ATP-BINDING PROTEIN MG119-RELATED"/>
    <property type="match status" value="1"/>
</dbReference>
<reference evidence="6" key="1">
    <citation type="journal article" date="2019" name="Int. J. Syst. Evol. Microbiol.">
        <title>The Global Catalogue of Microorganisms (GCM) 10K type strain sequencing project: providing services to taxonomists for standard genome sequencing and annotation.</title>
        <authorList>
            <consortium name="The Broad Institute Genomics Platform"/>
            <consortium name="The Broad Institute Genome Sequencing Center for Infectious Disease"/>
            <person name="Wu L."/>
            <person name="Ma J."/>
        </authorList>
    </citation>
    <scope>NUCLEOTIDE SEQUENCE [LARGE SCALE GENOMIC DNA]</scope>
    <source>
        <strain evidence="6">KCTC 33576</strain>
    </source>
</reference>
<evidence type="ECO:0000256" key="1">
    <source>
        <dbReference type="ARBA" id="ARBA00022741"/>
    </source>
</evidence>
<dbReference type="SUPFAM" id="SSF52540">
    <property type="entry name" value="P-loop containing nucleoside triphosphate hydrolases"/>
    <property type="match status" value="2"/>
</dbReference>
<dbReference type="Pfam" id="PF00005">
    <property type="entry name" value="ABC_tran"/>
    <property type="match status" value="2"/>
</dbReference>
<dbReference type="SMART" id="SM00382">
    <property type="entry name" value="AAA"/>
    <property type="match status" value="2"/>
</dbReference>
<dbReference type="PROSITE" id="PS00211">
    <property type="entry name" value="ABC_TRANSPORTER_1"/>
    <property type="match status" value="1"/>
</dbReference>
<accession>A0ABW5XF11</accession>
<dbReference type="PANTHER" id="PTHR43790:SF4">
    <property type="entry name" value="GUANOSINE IMPORT ATP-BINDING PROTEIN NUPO"/>
    <property type="match status" value="1"/>
</dbReference>